<dbReference type="OrthoDB" id="4624at2"/>
<evidence type="ECO:0000313" key="2">
    <source>
        <dbReference type="EMBL" id="RSU08936.1"/>
    </source>
</evidence>
<keyword evidence="1" id="KW-0472">Membrane</keyword>
<name>A0A430ALI3_9ENTE</name>
<dbReference type="NCBIfam" id="TIGR04518">
    <property type="entry name" value="ECF_S_folT_fam"/>
    <property type="match status" value="1"/>
</dbReference>
<feature type="transmembrane region" description="Helical" evidence="1">
    <location>
        <begin position="105"/>
        <end position="126"/>
    </location>
</feature>
<keyword evidence="1" id="KW-1133">Transmembrane helix</keyword>
<proteinExistence type="predicted"/>
<dbReference type="Proteomes" id="UP000287605">
    <property type="component" value="Unassembled WGS sequence"/>
</dbReference>
<dbReference type="Gene3D" id="1.10.1760.20">
    <property type="match status" value="1"/>
</dbReference>
<reference evidence="2 3" key="1">
    <citation type="submission" date="2017-05" db="EMBL/GenBank/DDBJ databases">
        <title>Vagococcus spp. assemblies.</title>
        <authorList>
            <person name="Gulvik C.A."/>
        </authorList>
    </citation>
    <scope>NUCLEOTIDE SEQUENCE [LARGE SCALE GENOMIC DNA]</scope>
    <source>
        <strain evidence="2 3">CCUG 51432</strain>
    </source>
</reference>
<feature type="transmembrane region" description="Helical" evidence="1">
    <location>
        <begin position="73"/>
        <end position="93"/>
    </location>
</feature>
<sequence length="175" mass="19398">MLKKINIYSMTTISFLVALMVILSQVFGLETQFLKITFDFIPEVVMASLFGPFWTAVGASIADVIGNTLLGKAPFFIGFTLNAFIGGLIYGAFFYKKKVTLNKAFFCVLLNTLLISLCLTPIWLSIMYGVPLTDGKLWSLRIVKAAIMLPVQTGLIYFFGNAIPIKSLGRRFVSQ</sequence>
<keyword evidence="1" id="KW-0812">Transmembrane</keyword>
<dbReference type="AlphaFoldDB" id="A0A430ALI3"/>
<comment type="caution">
    <text evidence="2">The sequence shown here is derived from an EMBL/GenBank/DDBJ whole genome shotgun (WGS) entry which is preliminary data.</text>
</comment>
<dbReference type="InterPro" id="IPR030949">
    <property type="entry name" value="ECF_S_folate_fam"/>
</dbReference>
<dbReference type="GO" id="GO:0022857">
    <property type="term" value="F:transmembrane transporter activity"/>
    <property type="evidence" value="ECO:0007669"/>
    <property type="project" value="InterPro"/>
</dbReference>
<feature type="transmembrane region" description="Helical" evidence="1">
    <location>
        <begin position="138"/>
        <end position="160"/>
    </location>
</feature>
<evidence type="ECO:0000256" key="1">
    <source>
        <dbReference type="SAM" id="Phobius"/>
    </source>
</evidence>
<keyword evidence="3" id="KW-1185">Reference proteome</keyword>
<accession>A0A430ALI3</accession>
<dbReference type="Pfam" id="PF12822">
    <property type="entry name" value="ECF_trnsprt"/>
    <property type="match status" value="1"/>
</dbReference>
<dbReference type="EMBL" id="NGKA01000030">
    <property type="protein sequence ID" value="RSU08936.1"/>
    <property type="molecule type" value="Genomic_DNA"/>
</dbReference>
<gene>
    <name evidence="2" type="ORF">CBF29_12795</name>
</gene>
<protein>
    <submittedName>
        <fullName evidence="2">Folate ECF transporter</fullName>
    </submittedName>
</protein>
<evidence type="ECO:0000313" key="3">
    <source>
        <dbReference type="Proteomes" id="UP000287605"/>
    </source>
</evidence>
<dbReference type="InterPro" id="IPR024529">
    <property type="entry name" value="ECF_trnsprt_substrate-spec"/>
</dbReference>
<organism evidence="2 3">
    <name type="scientific">Vagococcus elongatus</name>
    <dbReference type="NCBI Taxonomy" id="180344"/>
    <lineage>
        <taxon>Bacteria</taxon>
        <taxon>Bacillati</taxon>
        <taxon>Bacillota</taxon>
        <taxon>Bacilli</taxon>
        <taxon>Lactobacillales</taxon>
        <taxon>Enterococcaceae</taxon>
        <taxon>Vagococcus</taxon>
    </lineage>
</organism>